<accession>A0A285VDK3</accession>
<name>A0A285VDK3_9MICO</name>
<evidence type="ECO:0000313" key="3">
    <source>
        <dbReference type="EMBL" id="SOC52189.1"/>
    </source>
</evidence>
<dbReference type="EMBL" id="OBQK01000001">
    <property type="protein sequence ID" value="SOC52189.1"/>
    <property type="molecule type" value="Genomic_DNA"/>
</dbReference>
<gene>
    <name evidence="3" type="ORF">SAMN05421879_101443</name>
</gene>
<dbReference type="PANTHER" id="PTHR34406:SF1">
    <property type="entry name" value="PROTEIN YCEI"/>
    <property type="match status" value="1"/>
</dbReference>
<dbReference type="PANTHER" id="PTHR34406">
    <property type="entry name" value="PROTEIN YCEI"/>
    <property type="match status" value="1"/>
</dbReference>
<dbReference type="InterPro" id="IPR007372">
    <property type="entry name" value="Lipid/polyisoprenoid-bd_YceI"/>
</dbReference>
<keyword evidence="4" id="KW-1185">Reference proteome</keyword>
<organism evidence="3 4">
    <name type="scientific">Ornithinimicrobium cerasi</name>
    <dbReference type="NCBI Taxonomy" id="2248773"/>
    <lineage>
        <taxon>Bacteria</taxon>
        <taxon>Bacillati</taxon>
        <taxon>Actinomycetota</taxon>
        <taxon>Actinomycetes</taxon>
        <taxon>Micrococcales</taxon>
        <taxon>Ornithinimicrobiaceae</taxon>
        <taxon>Ornithinimicrobium</taxon>
    </lineage>
</organism>
<dbReference type="SMART" id="SM00867">
    <property type="entry name" value="YceI"/>
    <property type="match status" value="1"/>
</dbReference>
<protein>
    <submittedName>
        <fullName evidence="3">Polyisoprenoid-binding protein YceI</fullName>
    </submittedName>
</protein>
<dbReference type="AlphaFoldDB" id="A0A285VDK3"/>
<reference evidence="4" key="1">
    <citation type="submission" date="2017-08" db="EMBL/GenBank/DDBJ databases">
        <authorList>
            <person name="Varghese N."/>
            <person name="Submissions S."/>
        </authorList>
    </citation>
    <scope>NUCLEOTIDE SEQUENCE [LARGE SCALE GENOMIC DNA]</scope>
    <source>
        <strain evidence="4">USBA17B2</strain>
    </source>
</reference>
<feature type="domain" description="Lipid/polyisoprenoid-binding YceI-like" evidence="2">
    <location>
        <begin position="49"/>
        <end position="218"/>
    </location>
</feature>
<sequence length="221" mass="23202">MGLFDWFTTKSAPARAEASPAPSSTSAAGGTTATAVAVADPSADELTGTWTIDPSHSSLGFVARHAMVTNVRGTFDEFEGTGVIDAANPAASSATVVIAAASVNTNVADRDGHLRSADFFDVETYPELRYTSTAVERVDAETFRVTGDLTIKDVTRPVTVDFTSTGFAQDPFGNLRAGFEGATTINRKDWGLEWNAALETGGVLVSEKVKLVFDISAIKSA</sequence>
<dbReference type="Pfam" id="PF04264">
    <property type="entry name" value="YceI"/>
    <property type="match status" value="1"/>
</dbReference>
<evidence type="ECO:0000256" key="1">
    <source>
        <dbReference type="ARBA" id="ARBA00008812"/>
    </source>
</evidence>
<evidence type="ECO:0000259" key="2">
    <source>
        <dbReference type="SMART" id="SM00867"/>
    </source>
</evidence>
<evidence type="ECO:0000313" key="4">
    <source>
        <dbReference type="Proteomes" id="UP000219688"/>
    </source>
</evidence>
<dbReference type="InterPro" id="IPR036761">
    <property type="entry name" value="TTHA0802/YceI-like_sf"/>
</dbReference>
<proteinExistence type="inferred from homology"/>
<dbReference type="RefSeq" id="WP_097186628.1">
    <property type="nucleotide sequence ID" value="NZ_OBQK01000001.1"/>
</dbReference>
<comment type="similarity">
    <text evidence="1">Belongs to the UPF0312 family.</text>
</comment>
<dbReference type="SUPFAM" id="SSF101874">
    <property type="entry name" value="YceI-like"/>
    <property type="match status" value="1"/>
</dbReference>
<dbReference type="Proteomes" id="UP000219688">
    <property type="component" value="Unassembled WGS sequence"/>
</dbReference>
<dbReference type="Gene3D" id="2.40.128.110">
    <property type="entry name" value="Lipid/polyisoprenoid-binding, YceI-like"/>
    <property type="match status" value="1"/>
</dbReference>